<keyword evidence="4" id="KW-1185">Reference proteome</keyword>
<dbReference type="Pfam" id="PF00534">
    <property type="entry name" value="Glycos_transf_1"/>
    <property type="match status" value="1"/>
</dbReference>
<gene>
    <name evidence="3" type="ORF">ACFFU9_14810</name>
</gene>
<dbReference type="GO" id="GO:0016757">
    <property type="term" value="F:glycosyltransferase activity"/>
    <property type="evidence" value="ECO:0007669"/>
    <property type="project" value="UniProtKB-KW"/>
</dbReference>
<dbReference type="Proteomes" id="UP001589585">
    <property type="component" value="Unassembled WGS sequence"/>
</dbReference>
<comment type="caution">
    <text evidence="3">The sequence shown here is derived from an EMBL/GenBank/DDBJ whole genome shotgun (WGS) entry which is preliminary data.</text>
</comment>
<dbReference type="InterPro" id="IPR028098">
    <property type="entry name" value="Glyco_trans_4-like_N"/>
</dbReference>
<dbReference type="Pfam" id="PF13439">
    <property type="entry name" value="Glyco_transf_4"/>
    <property type="match status" value="1"/>
</dbReference>
<dbReference type="InterPro" id="IPR001296">
    <property type="entry name" value="Glyco_trans_1"/>
</dbReference>
<dbReference type="Gene3D" id="3.40.50.2000">
    <property type="entry name" value="Glycogen Phosphorylase B"/>
    <property type="match status" value="2"/>
</dbReference>
<evidence type="ECO:0000259" key="1">
    <source>
        <dbReference type="Pfam" id="PF00534"/>
    </source>
</evidence>
<dbReference type="RefSeq" id="WP_379862260.1">
    <property type="nucleotide sequence ID" value="NZ_JBHMFC010000103.1"/>
</dbReference>
<dbReference type="EC" id="2.4.-.-" evidence="3"/>
<dbReference type="SUPFAM" id="SSF53756">
    <property type="entry name" value="UDP-Glycosyltransferase/glycogen phosphorylase"/>
    <property type="match status" value="1"/>
</dbReference>
<dbReference type="PANTHER" id="PTHR12526:SF627">
    <property type="entry name" value="D-RHAMNOSYLTRANSFERASE WBPZ"/>
    <property type="match status" value="1"/>
</dbReference>
<feature type="domain" description="Glycosyl transferase family 1" evidence="1">
    <location>
        <begin position="174"/>
        <end position="333"/>
    </location>
</feature>
<keyword evidence="3" id="KW-0328">Glycosyltransferase</keyword>
<dbReference type="PANTHER" id="PTHR12526">
    <property type="entry name" value="GLYCOSYLTRANSFERASE"/>
    <property type="match status" value="1"/>
</dbReference>
<name>A0ABV5FEZ2_9FLAO</name>
<dbReference type="EMBL" id="JBHMFC010000103">
    <property type="protein sequence ID" value="MFB9058014.1"/>
    <property type="molecule type" value="Genomic_DNA"/>
</dbReference>
<protein>
    <submittedName>
        <fullName evidence="3">Glycosyltransferase</fullName>
        <ecNumber evidence="3">2.4.-.-</ecNumber>
    </submittedName>
</protein>
<feature type="domain" description="Glycosyltransferase subfamily 4-like N-terminal" evidence="2">
    <location>
        <begin position="15"/>
        <end position="164"/>
    </location>
</feature>
<sequence>MKKYICLLTDSLDSGGAEKMAANMSISLTGKGYDVVVVSMIDAIAYSFKGTLYNFGKVKKECNTLQAFLKFRQFFKTQNFDVVIDHRVRNHFIKELLFSKVIFNRSKVIYCVHSYCLDLYFPAVRFPQFVKFTLVKNRKIVSVSKTIKKRIDQSLRMENQVIYNYTLRRASTQELKSESDFIMAVGRLVEVKQFDVLIKSYKTSKLPEKNIKLFIFGQGEQYESLTKLIQDLNLSEHVVLKGFKSNIDTYIKKAKALVMSSKSEGFPMVLIEALALKTPLISFDCKSGPNEIIVHGENGLLVEDQNEEALTDALNKLILDEAFYNSIKENLEKDLNVFSEEKIMTHWINLLNNQL</sequence>
<evidence type="ECO:0000313" key="3">
    <source>
        <dbReference type="EMBL" id="MFB9058014.1"/>
    </source>
</evidence>
<keyword evidence="3" id="KW-0808">Transferase</keyword>
<evidence type="ECO:0000259" key="2">
    <source>
        <dbReference type="Pfam" id="PF13439"/>
    </source>
</evidence>
<proteinExistence type="predicted"/>
<evidence type="ECO:0000313" key="4">
    <source>
        <dbReference type="Proteomes" id="UP001589585"/>
    </source>
</evidence>
<accession>A0ABV5FEZ2</accession>
<reference evidence="3 4" key="1">
    <citation type="submission" date="2024-09" db="EMBL/GenBank/DDBJ databases">
        <authorList>
            <person name="Sun Q."/>
            <person name="Mori K."/>
        </authorList>
    </citation>
    <scope>NUCLEOTIDE SEQUENCE [LARGE SCALE GENOMIC DNA]</scope>
    <source>
        <strain evidence="3 4">CECT 8622</strain>
    </source>
</reference>
<organism evidence="3 4">
    <name type="scientific">Mariniflexile ostreae</name>
    <dbReference type="NCBI Taxonomy" id="1520892"/>
    <lineage>
        <taxon>Bacteria</taxon>
        <taxon>Pseudomonadati</taxon>
        <taxon>Bacteroidota</taxon>
        <taxon>Flavobacteriia</taxon>
        <taxon>Flavobacteriales</taxon>
        <taxon>Flavobacteriaceae</taxon>
        <taxon>Mariniflexile</taxon>
    </lineage>
</organism>